<keyword evidence="1" id="KW-0812">Transmembrane</keyword>
<protein>
    <submittedName>
        <fullName evidence="2">Uncharacterized protein</fullName>
    </submittedName>
</protein>
<dbReference type="AlphaFoldDB" id="A0A1A5YBH4"/>
<name>A0A1A5YBH4_9BACL</name>
<evidence type="ECO:0000313" key="2">
    <source>
        <dbReference type="EMBL" id="OBR62949.1"/>
    </source>
</evidence>
<keyword evidence="1" id="KW-1133">Transmembrane helix</keyword>
<keyword evidence="3" id="KW-1185">Reference proteome</keyword>
<feature type="transmembrane region" description="Helical" evidence="1">
    <location>
        <begin position="72"/>
        <end position="93"/>
    </location>
</feature>
<evidence type="ECO:0000313" key="3">
    <source>
        <dbReference type="Proteomes" id="UP000092024"/>
    </source>
</evidence>
<dbReference type="RefSeq" id="WP_068686833.1">
    <property type="nucleotide sequence ID" value="NZ_LYPA01000076.1"/>
</dbReference>
<dbReference type="EMBL" id="LYPA01000076">
    <property type="protein sequence ID" value="OBR62949.1"/>
    <property type="molecule type" value="Genomic_DNA"/>
</dbReference>
<comment type="caution">
    <text evidence="2">The sequence shown here is derived from an EMBL/GenBank/DDBJ whole genome shotgun (WGS) entry which is preliminary data.</text>
</comment>
<gene>
    <name evidence="2" type="ORF">A7K91_09535</name>
</gene>
<organism evidence="2 3">
    <name type="scientific">Paenibacillus oryzae</name>
    <dbReference type="NCBI Taxonomy" id="1844972"/>
    <lineage>
        <taxon>Bacteria</taxon>
        <taxon>Bacillati</taxon>
        <taxon>Bacillota</taxon>
        <taxon>Bacilli</taxon>
        <taxon>Bacillales</taxon>
        <taxon>Paenibacillaceae</taxon>
        <taxon>Paenibacillus</taxon>
    </lineage>
</organism>
<feature type="transmembrane region" description="Helical" evidence="1">
    <location>
        <begin position="42"/>
        <end position="60"/>
    </location>
</feature>
<proteinExistence type="predicted"/>
<sequence>MAERQWVKGKRDSALGIKQDRALAGQRETMGGKAQKMGRGKAVFYLVIATGMLLYGMSAMEPGDAAHRGQSLFWLVWLAFAALIIAGNANAILMSNEKKRRLAQLKAYKARQRERTVEKLLMRKDKA</sequence>
<keyword evidence="1" id="KW-0472">Membrane</keyword>
<dbReference type="STRING" id="1844972.A7K91_09535"/>
<evidence type="ECO:0000256" key="1">
    <source>
        <dbReference type="SAM" id="Phobius"/>
    </source>
</evidence>
<dbReference type="Proteomes" id="UP000092024">
    <property type="component" value="Unassembled WGS sequence"/>
</dbReference>
<reference evidence="2 3" key="1">
    <citation type="submission" date="2016-05" db="EMBL/GenBank/DDBJ databases">
        <title>Paenibacillus oryzae. sp. nov., isolated from the rice root.</title>
        <authorList>
            <person name="Zhang J."/>
            <person name="Zhang X."/>
        </authorList>
    </citation>
    <scope>NUCLEOTIDE SEQUENCE [LARGE SCALE GENOMIC DNA]</scope>
    <source>
        <strain evidence="2 3">1DrF-4</strain>
    </source>
</reference>
<accession>A0A1A5YBH4</accession>